<gene>
    <name evidence="1" type="ORF">NCTC11429_03826</name>
</gene>
<organism evidence="1 2">
    <name type="scientific">Sphingobacterium thalpophilum</name>
    <dbReference type="NCBI Taxonomy" id="259"/>
    <lineage>
        <taxon>Bacteria</taxon>
        <taxon>Pseudomonadati</taxon>
        <taxon>Bacteroidota</taxon>
        <taxon>Sphingobacteriia</taxon>
        <taxon>Sphingobacteriales</taxon>
        <taxon>Sphingobacteriaceae</taxon>
        <taxon>Sphingobacterium</taxon>
    </lineage>
</organism>
<dbReference type="KEGG" id="stha:NCTC11429_03826"/>
<sequence>MIFLNNISDSIKSAHWKYFKSSDGFANLIKLSQDTTIPLAEKNYFLRLTDESLLQKIIIGNPEQLREEIKYYQMVFLKQNPILKFHQTFLACLSYSEDIYPKINRLAEKKEGVSTVLKNRKFYYNRFLYIINKLQDTSLEIGIEKDKLTIGNIRLMYNNLQNFFEDNLNGLYNRIKSVFNYDDFIKEKEEWYAYTLTQQLGVNVCPYCNRNYIHTSINDHGKTRAELDHFYPKSKYPFLSISLYNLIPSCHVCNSNLKKARDFYIEKHVHPYEDNYLNDFRFEIVYLDDSINNVVPDEENFNIELIALSSEDDKIKLINNSNQTFQIAQLHNFHKDIAQELLVRSIYYNKTKILELQKILGVESGIDDEFLKRVIIGNYGDIGSFGKRPLAKYSYDILSKTDLKKNLDL</sequence>
<evidence type="ECO:0000313" key="1">
    <source>
        <dbReference type="EMBL" id="VTR49147.1"/>
    </source>
</evidence>
<protein>
    <submittedName>
        <fullName evidence="1">Uncharacterized protein</fullName>
    </submittedName>
</protein>
<dbReference type="EMBL" id="LR590484">
    <property type="protein sequence ID" value="VTR49147.1"/>
    <property type="molecule type" value="Genomic_DNA"/>
</dbReference>
<accession>A0A4U9VRZ9</accession>
<dbReference type="AlphaFoldDB" id="A0A4U9VRZ9"/>
<dbReference type="Gene3D" id="1.10.30.50">
    <property type="match status" value="1"/>
</dbReference>
<reference evidence="1 2" key="1">
    <citation type="submission" date="2019-05" db="EMBL/GenBank/DDBJ databases">
        <authorList>
            <consortium name="Pathogen Informatics"/>
        </authorList>
    </citation>
    <scope>NUCLEOTIDE SEQUENCE [LARGE SCALE GENOMIC DNA]</scope>
    <source>
        <strain evidence="1 2">NCTC11429</strain>
    </source>
</reference>
<dbReference type="STRING" id="1123265.GCA_000686625_05104"/>
<evidence type="ECO:0000313" key="2">
    <source>
        <dbReference type="Proteomes" id="UP000308196"/>
    </source>
</evidence>
<dbReference type="GeneID" id="78464461"/>
<dbReference type="Proteomes" id="UP000308196">
    <property type="component" value="Chromosome"/>
</dbReference>
<proteinExistence type="predicted"/>
<name>A0A4U9VRZ9_9SPHI</name>
<dbReference type="RefSeq" id="WP_028071627.1">
    <property type="nucleotide sequence ID" value="NZ_CP141191.1"/>
</dbReference>